<evidence type="ECO:0000313" key="2">
    <source>
        <dbReference type="Proteomes" id="UP000198427"/>
    </source>
</evidence>
<evidence type="ECO:0008006" key="3">
    <source>
        <dbReference type="Google" id="ProtNLM"/>
    </source>
</evidence>
<sequence>MDSVYNKLKELGIRPSVQRVAIMNYLATHHTHPTVEEVFLQVPKRSAIKECPSPRDADVLDA</sequence>
<name>A0AA94LL13_9BACT</name>
<accession>A0AA94LL13</accession>
<dbReference type="InterPro" id="IPR036390">
    <property type="entry name" value="WH_DNA-bd_sf"/>
</dbReference>
<dbReference type="AlphaFoldDB" id="A0AA94LL13"/>
<dbReference type="EMBL" id="FZNZ01000025">
    <property type="protein sequence ID" value="SNR98820.1"/>
    <property type="molecule type" value="Genomic_DNA"/>
</dbReference>
<dbReference type="Proteomes" id="UP000198427">
    <property type="component" value="Unassembled WGS sequence"/>
</dbReference>
<reference evidence="1 2" key="1">
    <citation type="submission" date="2017-06" db="EMBL/GenBank/DDBJ databases">
        <authorList>
            <person name="Varghese N."/>
            <person name="Submissions S."/>
        </authorList>
    </citation>
    <scope>NUCLEOTIDE SEQUENCE [LARGE SCALE GENOMIC DNA]</scope>
    <source>
        <strain evidence="1 2">DSM 26989</strain>
    </source>
</reference>
<keyword evidence="2" id="KW-1185">Reference proteome</keyword>
<organism evidence="1 2">
    <name type="scientific">Prevotella jejuni</name>
    <dbReference type="NCBI Taxonomy" id="1177574"/>
    <lineage>
        <taxon>Bacteria</taxon>
        <taxon>Pseudomonadati</taxon>
        <taxon>Bacteroidota</taxon>
        <taxon>Bacteroidia</taxon>
        <taxon>Bacteroidales</taxon>
        <taxon>Prevotellaceae</taxon>
        <taxon>Prevotella</taxon>
    </lineage>
</organism>
<gene>
    <name evidence="1" type="ORF">SAMN06265364_12551</name>
</gene>
<evidence type="ECO:0000313" key="1">
    <source>
        <dbReference type="EMBL" id="SNR98820.1"/>
    </source>
</evidence>
<protein>
    <recommendedName>
        <fullName evidence="3">Transcriptional repressor</fullName>
    </recommendedName>
</protein>
<proteinExistence type="predicted"/>
<dbReference type="SUPFAM" id="SSF46785">
    <property type="entry name" value="Winged helix' DNA-binding domain"/>
    <property type="match status" value="1"/>
</dbReference>
<comment type="caution">
    <text evidence="1">The sequence shown here is derived from an EMBL/GenBank/DDBJ whole genome shotgun (WGS) entry which is preliminary data.</text>
</comment>
<dbReference type="InterPro" id="IPR036388">
    <property type="entry name" value="WH-like_DNA-bd_sf"/>
</dbReference>
<dbReference type="Gene3D" id="1.10.10.10">
    <property type="entry name" value="Winged helix-like DNA-binding domain superfamily/Winged helix DNA-binding domain"/>
    <property type="match status" value="1"/>
</dbReference>